<dbReference type="InParanoid" id="A0A067MEY6"/>
<evidence type="ECO:0000256" key="5">
    <source>
        <dbReference type="PROSITE-ProRule" id="PRU00042"/>
    </source>
</evidence>
<dbReference type="PROSITE" id="PS00028">
    <property type="entry name" value="ZINC_FINGER_C2H2_1"/>
    <property type="match status" value="1"/>
</dbReference>
<keyword evidence="8" id="KW-1185">Reference proteome</keyword>
<sequence>CGKSFSRLQNCERHENIHSRERLWPCKWPSCERLFTQEANLKSHMRTHTGEKPYSCDRCNLTFSQKATLQRH</sequence>
<proteinExistence type="predicted"/>
<gene>
    <name evidence="7" type="ORF">BOTBODRAFT_96756</name>
</gene>
<dbReference type="GO" id="GO:0045944">
    <property type="term" value="P:positive regulation of transcription by RNA polymerase II"/>
    <property type="evidence" value="ECO:0007669"/>
    <property type="project" value="UniProtKB-ARBA"/>
</dbReference>
<dbReference type="InterPro" id="IPR050329">
    <property type="entry name" value="GLI_C2H2-zinc-finger"/>
</dbReference>
<feature type="non-terminal residue" evidence="7">
    <location>
        <position position="1"/>
    </location>
</feature>
<evidence type="ECO:0000259" key="6">
    <source>
        <dbReference type="PROSITE" id="PS50157"/>
    </source>
</evidence>
<dbReference type="Gene3D" id="3.30.160.60">
    <property type="entry name" value="Classic Zinc Finger"/>
    <property type="match status" value="3"/>
</dbReference>
<feature type="non-terminal residue" evidence="7">
    <location>
        <position position="72"/>
    </location>
</feature>
<dbReference type="SUPFAM" id="SSF57667">
    <property type="entry name" value="beta-beta-alpha zinc fingers"/>
    <property type="match status" value="2"/>
</dbReference>
<dbReference type="PANTHER" id="PTHR19818:SF139">
    <property type="entry name" value="PAIR-RULE PROTEIN ODD-PAIRED"/>
    <property type="match status" value="1"/>
</dbReference>
<dbReference type="GO" id="GO:0005634">
    <property type="term" value="C:nucleus"/>
    <property type="evidence" value="ECO:0007669"/>
    <property type="project" value="UniProtKB-ARBA"/>
</dbReference>
<evidence type="ECO:0000256" key="2">
    <source>
        <dbReference type="ARBA" id="ARBA00022737"/>
    </source>
</evidence>
<name>A0A067MEY6_BOTB1</name>
<evidence type="ECO:0000256" key="3">
    <source>
        <dbReference type="ARBA" id="ARBA00022771"/>
    </source>
</evidence>
<dbReference type="InterPro" id="IPR013087">
    <property type="entry name" value="Znf_C2H2_type"/>
</dbReference>
<keyword evidence="2" id="KW-0677">Repeat</keyword>
<dbReference type="HOGENOM" id="CLU_002678_42_18_1"/>
<dbReference type="GO" id="GO:0000981">
    <property type="term" value="F:DNA-binding transcription factor activity, RNA polymerase II-specific"/>
    <property type="evidence" value="ECO:0007669"/>
    <property type="project" value="TreeGrafter"/>
</dbReference>
<evidence type="ECO:0000256" key="4">
    <source>
        <dbReference type="ARBA" id="ARBA00022833"/>
    </source>
</evidence>
<keyword evidence="1" id="KW-0479">Metal-binding</keyword>
<dbReference type="InterPro" id="IPR036236">
    <property type="entry name" value="Znf_C2H2_sf"/>
</dbReference>
<dbReference type="GO" id="GO:0000978">
    <property type="term" value="F:RNA polymerase II cis-regulatory region sequence-specific DNA binding"/>
    <property type="evidence" value="ECO:0007669"/>
    <property type="project" value="UniProtKB-ARBA"/>
</dbReference>
<dbReference type="OrthoDB" id="4748970at2759"/>
<dbReference type="PANTHER" id="PTHR19818">
    <property type="entry name" value="ZINC FINGER PROTEIN ZIC AND GLI"/>
    <property type="match status" value="1"/>
</dbReference>
<protein>
    <recommendedName>
        <fullName evidence="6">C2H2-type domain-containing protein</fullName>
    </recommendedName>
</protein>
<feature type="domain" description="C2H2-type" evidence="6">
    <location>
        <begin position="54"/>
        <end position="72"/>
    </location>
</feature>
<keyword evidence="4" id="KW-0862">Zinc</keyword>
<reference evidence="8" key="1">
    <citation type="journal article" date="2014" name="Proc. Natl. Acad. Sci. U.S.A.">
        <title>Extensive sampling of basidiomycete genomes demonstrates inadequacy of the white-rot/brown-rot paradigm for wood decay fungi.</title>
        <authorList>
            <person name="Riley R."/>
            <person name="Salamov A.A."/>
            <person name="Brown D.W."/>
            <person name="Nagy L.G."/>
            <person name="Floudas D."/>
            <person name="Held B.W."/>
            <person name="Levasseur A."/>
            <person name="Lombard V."/>
            <person name="Morin E."/>
            <person name="Otillar R."/>
            <person name="Lindquist E.A."/>
            <person name="Sun H."/>
            <person name="LaButti K.M."/>
            <person name="Schmutz J."/>
            <person name="Jabbour D."/>
            <person name="Luo H."/>
            <person name="Baker S.E."/>
            <person name="Pisabarro A.G."/>
            <person name="Walton J.D."/>
            <person name="Blanchette R.A."/>
            <person name="Henrissat B."/>
            <person name="Martin F."/>
            <person name="Cullen D."/>
            <person name="Hibbett D.S."/>
            <person name="Grigoriev I.V."/>
        </authorList>
    </citation>
    <scope>NUCLEOTIDE SEQUENCE [LARGE SCALE GENOMIC DNA]</scope>
    <source>
        <strain evidence="8">FD-172 SS1</strain>
    </source>
</reference>
<feature type="domain" description="C2H2-type" evidence="6">
    <location>
        <begin position="1"/>
        <end position="23"/>
    </location>
</feature>
<feature type="domain" description="C2H2-type" evidence="6">
    <location>
        <begin position="24"/>
        <end position="53"/>
    </location>
</feature>
<accession>A0A067MEY6</accession>
<dbReference type="FunFam" id="3.30.160.60:FF:002343">
    <property type="entry name" value="Zinc finger protein 33A"/>
    <property type="match status" value="1"/>
</dbReference>
<dbReference type="Pfam" id="PF00096">
    <property type="entry name" value="zf-C2H2"/>
    <property type="match status" value="2"/>
</dbReference>
<keyword evidence="3 5" id="KW-0863">Zinc-finger</keyword>
<dbReference type="EMBL" id="KL198068">
    <property type="protein sequence ID" value="KDQ10412.1"/>
    <property type="molecule type" value="Genomic_DNA"/>
</dbReference>
<organism evidence="7 8">
    <name type="scientific">Botryobasidium botryosum (strain FD-172 SS1)</name>
    <dbReference type="NCBI Taxonomy" id="930990"/>
    <lineage>
        <taxon>Eukaryota</taxon>
        <taxon>Fungi</taxon>
        <taxon>Dikarya</taxon>
        <taxon>Basidiomycota</taxon>
        <taxon>Agaricomycotina</taxon>
        <taxon>Agaricomycetes</taxon>
        <taxon>Cantharellales</taxon>
        <taxon>Botryobasidiaceae</taxon>
        <taxon>Botryobasidium</taxon>
    </lineage>
</organism>
<dbReference type="FunFam" id="3.30.160.60:FF:000125">
    <property type="entry name" value="Putative zinc finger protein 143"/>
    <property type="match status" value="1"/>
</dbReference>
<dbReference type="STRING" id="930990.A0A067MEY6"/>
<evidence type="ECO:0000256" key="1">
    <source>
        <dbReference type="ARBA" id="ARBA00022723"/>
    </source>
</evidence>
<dbReference type="PROSITE" id="PS50157">
    <property type="entry name" value="ZINC_FINGER_C2H2_2"/>
    <property type="match status" value="3"/>
</dbReference>
<dbReference type="GO" id="GO:0008270">
    <property type="term" value="F:zinc ion binding"/>
    <property type="evidence" value="ECO:0007669"/>
    <property type="project" value="UniProtKB-KW"/>
</dbReference>
<evidence type="ECO:0000313" key="7">
    <source>
        <dbReference type="EMBL" id="KDQ10412.1"/>
    </source>
</evidence>
<evidence type="ECO:0000313" key="8">
    <source>
        <dbReference type="Proteomes" id="UP000027195"/>
    </source>
</evidence>
<dbReference type="AlphaFoldDB" id="A0A067MEY6"/>
<dbReference type="Proteomes" id="UP000027195">
    <property type="component" value="Unassembled WGS sequence"/>
</dbReference>
<dbReference type="SMART" id="SM00355">
    <property type="entry name" value="ZnF_C2H2"/>
    <property type="match status" value="3"/>
</dbReference>